<dbReference type="EMBL" id="KE124775">
    <property type="protein sequence ID" value="EPB80869.1"/>
    <property type="molecule type" value="Genomic_DNA"/>
</dbReference>
<dbReference type="PANTHER" id="PTHR17613">
    <property type="entry name" value="CEREBRAL PROTEIN-11-RELATED"/>
    <property type="match status" value="1"/>
</dbReference>
<feature type="domain" description="GOST seven transmembrane" evidence="10">
    <location>
        <begin position="181"/>
        <end position="300"/>
    </location>
</feature>
<accession>A0A0D6M9P7</accession>
<feature type="transmembrane region" description="Helical" evidence="9">
    <location>
        <begin position="185"/>
        <end position="205"/>
    </location>
</feature>
<feature type="transmembrane region" description="Helical" evidence="9">
    <location>
        <begin position="252"/>
        <end position="279"/>
    </location>
</feature>
<dbReference type="Pfam" id="PF06814">
    <property type="entry name" value="GOST_TM"/>
    <property type="match status" value="1"/>
</dbReference>
<keyword evidence="4 9" id="KW-1133">Transmembrane helix</keyword>
<keyword evidence="12" id="KW-1185">Reference proteome</keyword>
<feature type="region of interest" description="Disordered" evidence="8">
    <location>
        <begin position="615"/>
        <end position="635"/>
    </location>
</feature>
<proteinExistence type="inferred from homology"/>
<evidence type="ECO:0000313" key="12">
    <source>
        <dbReference type="Proteomes" id="UP000054495"/>
    </source>
</evidence>
<feature type="compositionally biased region" description="Basic and acidic residues" evidence="8">
    <location>
        <begin position="666"/>
        <end position="675"/>
    </location>
</feature>
<dbReference type="GO" id="GO:0012505">
    <property type="term" value="C:endomembrane system"/>
    <property type="evidence" value="ECO:0007669"/>
    <property type="project" value="TreeGrafter"/>
</dbReference>
<evidence type="ECO:0000256" key="7">
    <source>
        <dbReference type="SAM" id="Coils"/>
    </source>
</evidence>
<evidence type="ECO:0000256" key="5">
    <source>
        <dbReference type="ARBA" id="ARBA00023054"/>
    </source>
</evidence>
<feature type="region of interest" description="Disordered" evidence="8">
    <location>
        <begin position="435"/>
        <end position="454"/>
    </location>
</feature>
<feature type="compositionally biased region" description="Polar residues" evidence="8">
    <location>
        <begin position="616"/>
        <end position="628"/>
    </location>
</feature>
<dbReference type="InterPro" id="IPR019394">
    <property type="entry name" value="TEX28/TMCC"/>
</dbReference>
<evidence type="ECO:0000256" key="2">
    <source>
        <dbReference type="ARBA" id="ARBA00008108"/>
    </source>
</evidence>
<keyword evidence="3 9" id="KW-0812">Transmembrane</keyword>
<feature type="region of interest" description="Disordered" evidence="8">
    <location>
        <begin position="654"/>
        <end position="675"/>
    </location>
</feature>
<gene>
    <name evidence="11" type="ORF">ANCCEY_00071</name>
</gene>
<feature type="transmembrane region" description="Helical" evidence="9">
    <location>
        <begin position="307"/>
        <end position="328"/>
    </location>
</feature>
<name>A0A0D6M9P7_9BILA</name>
<evidence type="ECO:0000256" key="1">
    <source>
        <dbReference type="ARBA" id="ARBA00004370"/>
    </source>
</evidence>
<feature type="coiled-coil region" evidence="7">
    <location>
        <begin position="506"/>
        <end position="540"/>
    </location>
</feature>
<evidence type="ECO:0000256" key="3">
    <source>
        <dbReference type="ARBA" id="ARBA00022692"/>
    </source>
</evidence>
<evidence type="ECO:0000256" key="4">
    <source>
        <dbReference type="ARBA" id="ARBA00022989"/>
    </source>
</evidence>
<organism evidence="11 12">
    <name type="scientific">Ancylostoma ceylanicum</name>
    <dbReference type="NCBI Taxonomy" id="53326"/>
    <lineage>
        <taxon>Eukaryota</taxon>
        <taxon>Metazoa</taxon>
        <taxon>Ecdysozoa</taxon>
        <taxon>Nematoda</taxon>
        <taxon>Chromadorea</taxon>
        <taxon>Rhabditida</taxon>
        <taxon>Rhabditina</taxon>
        <taxon>Rhabditomorpha</taxon>
        <taxon>Strongyloidea</taxon>
        <taxon>Ancylostomatidae</taxon>
        <taxon>Ancylostomatinae</taxon>
        <taxon>Ancylostoma</taxon>
    </lineage>
</organism>
<evidence type="ECO:0000259" key="10">
    <source>
        <dbReference type="Pfam" id="PF06814"/>
    </source>
</evidence>
<sequence>MIAVGIVINDVRVEQNCSPLGDARRNIILTSFGYAEGGTFDLVLINFTVPETILDKVDSRENADKVSLAFPYLVVTRSHPEWDQTRMFASFRCAKDASEPEVPPVGDQIVPPVTPTVRSRRDGEGWLDKFKRIFSGGDSGKPYEDFVPLVKKDLFDRVAVDFTVWIVERNIGSFLSAGDIPKPQLFLYVSLAFVLSAALWCRLLCLSSHVNVYRVHGLMTALVFLKAASLFFHGVNFFFISKYGQQSEIWAVVYYITHLLKGALLFGTIILIGTGYTFFKNFLTERDRKVFMVVLPLQYALPFDQEWVTDAIVELSTLVFFILVGILFRPQPANPYLKLNQDIDEAEDISLTQNGLLEGVVNRGTSNALISLDSNSADMDCPTLSIEDNANASQFGRRRVESFEKTLLYFTKQEQYLDLQLLLITFIYKTTDGERSSVRSSEDGASGSPGGDDRERLRLLQKIDLARERLKVTSLERERDVEEFLMMTHGSECQKGADNPQMARLKQHFEKKNKRHTSELEHLQRKLANYEQRLAEIENGIGESGSRATVISTVGQGIRRTGANLKGMTETVISAPLELAQRLKSTFGSADNVNEPGEGANSDLRIGHSKFYASSDYGSPSQATTSRYASRKSDSLPAHASLLKTSTPARCRVNDSDTSALVDDSELGKGDRGEQASDSLLLSPFALSAESSEMPPQLLEDLRGLRYLMTKMGDQINRIETRLDTELAYVTRALEEERGKYMRLETTMNETIELHQAEFQALKQEQKGIANRLDYQYNDRFKRVEESVESVQNHMVRMENSIKDTLDIRLSGPAWGNAVFLSSANIVVEFLKIVLYLVATVLDLFLPYFGSRLEAVKPPYLCLHDVRFTVDYPNIA</sequence>
<dbReference type="Pfam" id="PF10267">
    <property type="entry name" value="Tmemb_cc2"/>
    <property type="match status" value="1"/>
</dbReference>
<dbReference type="InterPro" id="IPR053937">
    <property type="entry name" value="GOST_TM"/>
</dbReference>
<feature type="transmembrane region" description="Helical" evidence="9">
    <location>
        <begin position="217"/>
        <end position="240"/>
    </location>
</feature>
<dbReference type="PANTHER" id="PTHR17613:SF14">
    <property type="entry name" value="DEMENTIN, ISOFORM H"/>
    <property type="match status" value="1"/>
</dbReference>
<comment type="subcellular location">
    <subcellularLocation>
        <location evidence="1">Membrane</location>
    </subcellularLocation>
</comment>
<keyword evidence="5 7" id="KW-0175">Coiled coil</keyword>
<dbReference type="AlphaFoldDB" id="A0A0D6M9P7"/>
<dbReference type="Proteomes" id="UP000054495">
    <property type="component" value="Unassembled WGS sequence"/>
</dbReference>
<dbReference type="GO" id="GO:0016020">
    <property type="term" value="C:membrane"/>
    <property type="evidence" value="ECO:0007669"/>
    <property type="project" value="UniProtKB-SubCell"/>
</dbReference>
<reference evidence="11 12" key="1">
    <citation type="submission" date="2013-05" db="EMBL/GenBank/DDBJ databases">
        <title>Draft genome of the parasitic nematode Anyclostoma ceylanicum.</title>
        <authorList>
            <person name="Mitreva M."/>
        </authorList>
    </citation>
    <scope>NUCLEOTIDE SEQUENCE [LARGE SCALE GENOMIC DNA]</scope>
</reference>
<protein>
    <recommendedName>
        <fullName evidence="10">GOST seven transmembrane domain-containing protein</fullName>
    </recommendedName>
</protein>
<keyword evidence="6 9" id="KW-0472">Membrane</keyword>
<evidence type="ECO:0000256" key="8">
    <source>
        <dbReference type="SAM" id="MobiDB-lite"/>
    </source>
</evidence>
<comment type="similarity">
    <text evidence="2">Belongs to the TEX28 family.</text>
</comment>
<evidence type="ECO:0000313" key="11">
    <source>
        <dbReference type="EMBL" id="EPB80869.1"/>
    </source>
</evidence>
<evidence type="ECO:0000256" key="9">
    <source>
        <dbReference type="SAM" id="Phobius"/>
    </source>
</evidence>
<evidence type="ECO:0000256" key="6">
    <source>
        <dbReference type="ARBA" id="ARBA00023136"/>
    </source>
</evidence>